<evidence type="ECO:0000313" key="2">
    <source>
        <dbReference type="EMBL" id="CDU22354.1"/>
    </source>
</evidence>
<evidence type="ECO:0000256" key="1">
    <source>
        <dbReference type="SAM" id="MobiDB-lite"/>
    </source>
</evidence>
<reference evidence="4" key="3">
    <citation type="submission" date="2014-06" db="EMBL/GenBank/DDBJ databases">
        <authorList>
            <person name="Berkman P.J."/>
        </authorList>
    </citation>
    <scope>NUCLEOTIDE SEQUENCE [LARGE SCALE GENOMIC DNA]</scope>
</reference>
<proteinExistence type="predicted"/>
<dbReference type="EMBL" id="CCFA01004128">
    <property type="protein sequence ID" value="CDW99094.1"/>
    <property type="molecule type" value="Genomic_DNA"/>
</dbReference>
<feature type="region of interest" description="Disordered" evidence="1">
    <location>
        <begin position="1"/>
        <end position="119"/>
    </location>
</feature>
<feature type="compositionally biased region" description="Low complexity" evidence="1">
    <location>
        <begin position="105"/>
        <end position="116"/>
    </location>
</feature>
<feature type="compositionally biased region" description="Polar residues" evidence="1">
    <location>
        <begin position="25"/>
        <end position="40"/>
    </location>
</feature>
<feature type="compositionally biased region" description="Low complexity" evidence="1">
    <location>
        <begin position="62"/>
        <end position="74"/>
    </location>
</feature>
<feature type="region of interest" description="Disordered" evidence="1">
    <location>
        <begin position="412"/>
        <end position="431"/>
    </location>
</feature>
<evidence type="ECO:0000313" key="3">
    <source>
        <dbReference type="EMBL" id="CDW99094.1"/>
    </source>
</evidence>
<feature type="compositionally biased region" description="Low complexity" evidence="1">
    <location>
        <begin position="315"/>
        <end position="344"/>
    </location>
</feature>
<reference evidence="3" key="1">
    <citation type="submission" date="2014-06" db="EMBL/GenBank/DDBJ databases">
        <authorList>
            <person name="Berkman J.Paul."/>
        </authorList>
    </citation>
    <scope>NUCLEOTIDE SEQUENCE [LARGE SCALE GENOMIC DNA]</scope>
</reference>
<feature type="compositionally biased region" description="Low complexity" evidence="1">
    <location>
        <begin position="228"/>
        <end position="237"/>
    </location>
</feature>
<dbReference type="STRING" id="49012.A0A0F7SC39"/>
<feature type="compositionally biased region" description="Polar residues" evidence="1">
    <location>
        <begin position="272"/>
        <end position="314"/>
    </location>
</feature>
<gene>
    <name evidence="3" type="primary">SSCI69180.1</name>
    <name evidence="2" type="ORF">SPSC_00984</name>
</gene>
<dbReference type="AlphaFoldDB" id="A0A0F7SC39"/>
<sequence>MFQSAPSSGRAGPHSAAYGFATPVRTPSTSYHSHPYSQALTPAADASASKAVRFQNQPLPPQQQSQPQSSALASTATPNRSPYYNAVSASTPAQTQSPQHRNPVASAAAPSAASNADKMVGTPAAVPRTSVSGVSGGTESKTALTRRIKWNLGALGLLWIVPALTTKPRDAYWLVLDQIYLHVGGETDEVVDGVVGWILWAISVILLFNAVEAAVLMRRASEPSRPLAATSSTSTATPTVGNKVGSVLGMHSPQVAKSINFVAASRLKGSPKTRTSNIGAGSPISRSSPSHQQQNRASPNQASPGSTSVDYSQFSPSLRRTSNPNPSPSNYNNSNNGVCGSSTSRMGTPTSGTGVDFSAAGVGASSSSSSSPLAAFRARHASRASSASPSSIRARSVTPSLSSGGQVEILSFDDVAEDGEDGGGGEAGFLGDESFEVDRALKSLRHSLGGVASTPAAGFR</sequence>
<protein>
    <submittedName>
        <fullName evidence="3">Uncharacterized protein</fullName>
    </submittedName>
</protein>
<name>A0A0F7SC39_9BASI</name>
<keyword evidence="4" id="KW-1185">Reference proteome</keyword>
<accession>A0A0F7SC39</accession>
<feature type="region of interest" description="Disordered" evidence="1">
    <location>
        <begin position="222"/>
        <end position="245"/>
    </location>
</feature>
<reference evidence="2" key="2">
    <citation type="submission" date="2014-06" db="EMBL/GenBank/DDBJ databases">
        <authorList>
            <person name="Ju J."/>
            <person name="Zhang J."/>
        </authorList>
    </citation>
    <scope>NUCLEOTIDE SEQUENCE</scope>
    <source>
        <strain evidence="2">SscI8</strain>
    </source>
</reference>
<dbReference type="EMBL" id="LK056655">
    <property type="protein sequence ID" value="CDU22354.1"/>
    <property type="molecule type" value="Genomic_DNA"/>
</dbReference>
<feature type="compositionally biased region" description="Polar residues" evidence="1">
    <location>
        <begin position="75"/>
        <end position="100"/>
    </location>
</feature>
<dbReference type="OrthoDB" id="3366300at2759"/>
<feature type="compositionally biased region" description="Acidic residues" evidence="1">
    <location>
        <begin position="414"/>
        <end position="423"/>
    </location>
</feature>
<organism evidence="3 4">
    <name type="scientific">Sporisorium scitamineum</name>
    <dbReference type="NCBI Taxonomy" id="49012"/>
    <lineage>
        <taxon>Eukaryota</taxon>
        <taxon>Fungi</taxon>
        <taxon>Dikarya</taxon>
        <taxon>Basidiomycota</taxon>
        <taxon>Ustilaginomycotina</taxon>
        <taxon>Ustilaginomycetes</taxon>
        <taxon>Ustilaginales</taxon>
        <taxon>Ustilaginaceae</taxon>
        <taxon>Sporisorium</taxon>
    </lineage>
</organism>
<feature type="region of interest" description="Disordered" evidence="1">
    <location>
        <begin position="270"/>
        <end position="352"/>
    </location>
</feature>
<dbReference type="Proteomes" id="UP000242770">
    <property type="component" value="Unassembled WGS sequence"/>
</dbReference>
<evidence type="ECO:0000313" key="4">
    <source>
        <dbReference type="Proteomes" id="UP000242770"/>
    </source>
</evidence>